<gene>
    <name evidence="2" type="ORF">I603_1038</name>
</gene>
<proteinExistence type="predicted"/>
<reference evidence="2 3" key="1">
    <citation type="submission" date="2016-06" db="EMBL/GenBank/DDBJ databases">
        <title>Genome sequence of Porphyrobacter dokdonensis DSW-74.</title>
        <authorList>
            <person name="Kim J.F."/>
            <person name="Song J.Y."/>
        </authorList>
    </citation>
    <scope>NUCLEOTIDE SEQUENCE [LARGE SCALE GENOMIC DNA]</scope>
    <source>
        <strain evidence="2 3">DSW-74</strain>
    </source>
</reference>
<sequence>MLLDLSCTGARIGMEGPLAPGTLLYLEIARLDIFAEVVRRHRGQGGGVNGLLFDQPLSGDQVLMVRHHAETYEQRQHEAFRDQVRRWVRGEGHL</sequence>
<dbReference type="EMBL" id="LZYB01000002">
    <property type="protein sequence ID" value="OBV11595.1"/>
    <property type="molecule type" value="Genomic_DNA"/>
</dbReference>
<evidence type="ECO:0000313" key="2">
    <source>
        <dbReference type="EMBL" id="OBV11595.1"/>
    </source>
</evidence>
<dbReference type="Proteomes" id="UP000092484">
    <property type="component" value="Unassembled WGS sequence"/>
</dbReference>
<accession>A0A1A7BK90</accession>
<feature type="domain" description="PilZ" evidence="1">
    <location>
        <begin position="2"/>
        <end position="61"/>
    </location>
</feature>
<evidence type="ECO:0000313" key="3">
    <source>
        <dbReference type="Proteomes" id="UP000092484"/>
    </source>
</evidence>
<dbReference type="InterPro" id="IPR009875">
    <property type="entry name" value="PilZ_domain"/>
</dbReference>
<comment type="caution">
    <text evidence="2">The sequence shown here is derived from an EMBL/GenBank/DDBJ whole genome shotgun (WGS) entry which is preliminary data.</text>
</comment>
<name>A0A1A7BK90_9SPHN</name>
<organism evidence="2 3">
    <name type="scientific">Erythrobacter dokdonensis DSW-74</name>
    <dbReference type="NCBI Taxonomy" id="1300349"/>
    <lineage>
        <taxon>Bacteria</taxon>
        <taxon>Pseudomonadati</taxon>
        <taxon>Pseudomonadota</taxon>
        <taxon>Alphaproteobacteria</taxon>
        <taxon>Sphingomonadales</taxon>
        <taxon>Erythrobacteraceae</taxon>
        <taxon>Erythrobacter/Porphyrobacter group</taxon>
        <taxon>Erythrobacter</taxon>
    </lineage>
</organism>
<evidence type="ECO:0000259" key="1">
    <source>
        <dbReference type="Pfam" id="PF07238"/>
    </source>
</evidence>
<dbReference type="AlphaFoldDB" id="A0A1A7BK90"/>
<dbReference type="SUPFAM" id="SSF141371">
    <property type="entry name" value="PilZ domain-like"/>
    <property type="match status" value="1"/>
</dbReference>
<dbReference type="Pfam" id="PF07238">
    <property type="entry name" value="PilZ"/>
    <property type="match status" value="1"/>
</dbReference>
<protein>
    <recommendedName>
        <fullName evidence="1">PilZ domain-containing protein</fullName>
    </recommendedName>
</protein>
<keyword evidence="3" id="KW-1185">Reference proteome</keyword>
<dbReference type="GO" id="GO:0035438">
    <property type="term" value="F:cyclic-di-GMP binding"/>
    <property type="evidence" value="ECO:0007669"/>
    <property type="project" value="InterPro"/>
</dbReference>
<dbReference type="STRING" id="1300349.I603_1038"/>